<dbReference type="Proteomes" id="UP000439903">
    <property type="component" value="Unassembled WGS sequence"/>
</dbReference>
<evidence type="ECO:0000313" key="2">
    <source>
        <dbReference type="Proteomes" id="UP000439903"/>
    </source>
</evidence>
<keyword evidence="1" id="KW-0808">Transferase</keyword>
<dbReference type="GO" id="GO:0006139">
    <property type="term" value="P:nucleobase-containing compound metabolic process"/>
    <property type="evidence" value="ECO:0007669"/>
    <property type="project" value="UniProtKB-ARBA"/>
</dbReference>
<evidence type="ECO:0000313" key="1">
    <source>
        <dbReference type="EMBL" id="KAF0384564.1"/>
    </source>
</evidence>
<dbReference type="Gene3D" id="3.40.140.20">
    <property type="match status" value="1"/>
</dbReference>
<keyword evidence="1" id="KW-0378">Hydrolase</keyword>
<sequence>MGLERASWESQFHTIPEPLTFEESKLYLASLSDAALSLIHSFLFRQYHRVRQSSVNYVAAPSGSMQDQVVIQTADEHSMALVHFELRLFHH</sequence>
<accession>A0A8H4A1H8</accession>
<dbReference type="InterPro" id="IPR016193">
    <property type="entry name" value="Cytidine_deaminase-like"/>
</dbReference>
<keyword evidence="2" id="KW-1185">Reference proteome</keyword>
<dbReference type="Gene3D" id="1.10.287.440">
    <property type="match status" value="1"/>
</dbReference>
<name>A0A8H4A1H8_GIGMA</name>
<dbReference type="InterPro" id="IPR024050">
    <property type="entry name" value="AICAR_Tfase_insert_dom_sf"/>
</dbReference>
<protein>
    <submittedName>
        <fullName evidence="1">Phosphoribosylaminoimidazolecarboxamide formyltransferase/IMP cyclohydrolase</fullName>
    </submittedName>
</protein>
<dbReference type="SUPFAM" id="SSF53927">
    <property type="entry name" value="Cytidine deaminase-like"/>
    <property type="match status" value="1"/>
</dbReference>
<dbReference type="GO" id="GO:0016787">
    <property type="term" value="F:hydrolase activity"/>
    <property type="evidence" value="ECO:0007669"/>
    <property type="project" value="UniProtKB-KW"/>
</dbReference>
<reference evidence="1 2" key="1">
    <citation type="journal article" date="2019" name="Environ. Microbiol.">
        <title>At the nexus of three kingdoms: the genome of the mycorrhizal fungus Gigaspora margarita provides insights into plant, endobacterial and fungal interactions.</title>
        <authorList>
            <person name="Venice F."/>
            <person name="Ghignone S."/>
            <person name="Salvioli di Fossalunga A."/>
            <person name="Amselem J."/>
            <person name="Novero M."/>
            <person name="Xianan X."/>
            <person name="Sedzielewska Toro K."/>
            <person name="Morin E."/>
            <person name="Lipzen A."/>
            <person name="Grigoriev I.V."/>
            <person name="Henrissat B."/>
            <person name="Martin F.M."/>
            <person name="Bonfante P."/>
        </authorList>
    </citation>
    <scope>NUCLEOTIDE SEQUENCE [LARGE SCALE GENOMIC DNA]</scope>
    <source>
        <strain evidence="1 2">BEG34</strain>
    </source>
</reference>
<dbReference type="OrthoDB" id="2423833at2759"/>
<gene>
    <name evidence="1" type="ORF">F8M41_011594</name>
</gene>
<dbReference type="InterPro" id="IPR024051">
    <property type="entry name" value="AICAR_Tfase_dup_dom_sf"/>
</dbReference>
<comment type="caution">
    <text evidence="1">The sequence shown here is derived from an EMBL/GenBank/DDBJ whole genome shotgun (WGS) entry which is preliminary data.</text>
</comment>
<organism evidence="1 2">
    <name type="scientific">Gigaspora margarita</name>
    <dbReference type="NCBI Taxonomy" id="4874"/>
    <lineage>
        <taxon>Eukaryota</taxon>
        <taxon>Fungi</taxon>
        <taxon>Fungi incertae sedis</taxon>
        <taxon>Mucoromycota</taxon>
        <taxon>Glomeromycotina</taxon>
        <taxon>Glomeromycetes</taxon>
        <taxon>Diversisporales</taxon>
        <taxon>Gigasporaceae</taxon>
        <taxon>Gigaspora</taxon>
    </lineage>
</organism>
<proteinExistence type="predicted"/>
<dbReference type="GO" id="GO:0016740">
    <property type="term" value="F:transferase activity"/>
    <property type="evidence" value="ECO:0007669"/>
    <property type="project" value="UniProtKB-KW"/>
</dbReference>
<dbReference type="EMBL" id="WTPW01002375">
    <property type="protein sequence ID" value="KAF0384564.1"/>
    <property type="molecule type" value="Genomic_DNA"/>
</dbReference>
<dbReference type="AlphaFoldDB" id="A0A8H4A1H8"/>